<dbReference type="EMBL" id="CP001614">
    <property type="protein sequence ID" value="ACR10728.1"/>
    <property type="molecule type" value="Genomic_DNA"/>
</dbReference>
<dbReference type="AlphaFoldDB" id="C5BIV7"/>
<evidence type="ECO:0000256" key="3">
    <source>
        <dbReference type="ARBA" id="ARBA00022525"/>
    </source>
</evidence>
<dbReference type="GO" id="GO:0046872">
    <property type="term" value="F:metal ion binding"/>
    <property type="evidence" value="ECO:0007669"/>
    <property type="project" value="UniProtKB-KW"/>
</dbReference>
<evidence type="ECO:0000313" key="14">
    <source>
        <dbReference type="Proteomes" id="UP000009080"/>
    </source>
</evidence>
<dbReference type="PANTHER" id="PTHR13062">
    <property type="entry name" value="COLLAGENASE"/>
    <property type="match status" value="1"/>
</dbReference>
<dbReference type="InterPro" id="IPR008757">
    <property type="entry name" value="Peptidase_M6-like_domain"/>
</dbReference>
<dbReference type="OrthoDB" id="275270at2"/>
<dbReference type="eggNOG" id="COG4412">
    <property type="taxonomic scope" value="Bacteria"/>
</dbReference>
<proteinExistence type="predicted"/>
<dbReference type="KEGG" id="ttu:TERTU_2096"/>
<keyword evidence="4" id="KW-0645">Protease</keyword>
<sequence length="772" mass="84076">MPLRFCSSIVLSLCLLPAAYAAKAPQHDSGPFDLAIANEEKLISMLKKSGKISPTASRHEAEQALYSILRQRQQAAQAASLTVSESPTQFAVKHQKSKKFTKASLMPGSVSNGGAVRNVVVEPYDGEKKTAKLLTILMEFPDYPHNAVSAGDTDFYYEDYNKEHYAELLFSEENFAGPNGESLITMQGYYDAQSGGSYGVSGTVAGWYMASHPAAYYGGNDPSTENDLAPRELVTEALLAAQADPTVNLADFDVEDRYDLDGDGDYWEPDGLVDHVQVIHSSVGEEAGGGALGDDAIWSHRWNLGDILFLEDTPTDAPYWDGVMAAYDYTIQPIDAAAGVICHEYGHDLGLPDEYDTQYSGRGEPVSFWSLMSSGSWTGKIAGTQPSGFSPWAKEYLQSTLAGNWQTGVAVSVEDLDAHGAFYLLDEAVTKGTNNDAIRVDLPPKKTVILEPYSGDMVYFSGSGNDLFNVQAITVDLTGSTTAGLSFMANYDIETDWDYAYVTVDGVPIPGNVTTTSDPNGQNLGYGITGSTPGWVEAQFDLSPYVGAVVELGFYYVTDSYVANPGFYMDDIKVELDSVSTLLGDADGEDAFIYDGFTKDGGYVNTEHYYLLEWRTHHGIDEGLKYIGVADSYMSTNEGLVVWYYDSLFGTDNWVGYHPGEGFLGVVDADQSTLLWSDGYPASTRYQIHDAAFGVKPARPVNVTIPDGSGSFLRLVDRDVQPEAFFKDHWDYISPLIPDAGKLLPEYGLMIRVVDDSPNGSVGKVRIANRSK</sequence>
<reference evidence="13 14" key="1">
    <citation type="journal article" date="2009" name="PLoS ONE">
        <title>The complete genome of Teredinibacter turnerae T7901: an intracellular endosymbiont of marine wood-boring bivalves (shipworms).</title>
        <authorList>
            <person name="Yang J.C."/>
            <person name="Madupu R."/>
            <person name="Durkin A.S."/>
            <person name="Ekborg N.A."/>
            <person name="Pedamallu C.S."/>
            <person name="Hostetler J.B."/>
            <person name="Radune D."/>
            <person name="Toms B.S."/>
            <person name="Henrissat B."/>
            <person name="Coutinho P.M."/>
            <person name="Schwarz S."/>
            <person name="Field L."/>
            <person name="Trindade-Silva A.E."/>
            <person name="Soares C.A.G."/>
            <person name="Elshahawi S."/>
            <person name="Hanora A."/>
            <person name="Schmidt E.W."/>
            <person name="Haygood M.G."/>
            <person name="Posfai J."/>
            <person name="Benner J."/>
            <person name="Madinger C."/>
            <person name="Nove J."/>
            <person name="Anton B."/>
            <person name="Chaudhary K."/>
            <person name="Foster J."/>
            <person name="Holman A."/>
            <person name="Kumar S."/>
            <person name="Lessard P.A."/>
            <person name="Luyten Y.A."/>
            <person name="Slatko B."/>
            <person name="Wood N."/>
            <person name="Wu B."/>
            <person name="Teplitski M."/>
            <person name="Mougous J.D."/>
            <person name="Ward N."/>
            <person name="Eisen J.A."/>
            <person name="Badger J.H."/>
            <person name="Distel D.L."/>
        </authorList>
    </citation>
    <scope>NUCLEOTIDE SEQUENCE [LARGE SCALE GENOMIC DNA]</scope>
    <source>
        <strain evidence="14">ATCC 39867 / T7901</strain>
    </source>
</reference>
<gene>
    <name evidence="13" type="ordered locus">TERTU_2096</name>
</gene>
<evidence type="ECO:0000256" key="1">
    <source>
        <dbReference type="ARBA" id="ARBA00001947"/>
    </source>
</evidence>
<evidence type="ECO:0000256" key="4">
    <source>
        <dbReference type="ARBA" id="ARBA00022670"/>
    </source>
</evidence>
<dbReference type="STRING" id="377629.TERTU_2096"/>
<comment type="subcellular location">
    <subcellularLocation>
        <location evidence="2">Secreted</location>
    </subcellularLocation>
</comment>
<dbReference type="PIRSF" id="PIRSF007519">
    <property type="entry name" value="Protease_InhA"/>
    <property type="match status" value="1"/>
</dbReference>
<protein>
    <submittedName>
        <fullName evidence="13">Immune inhibitor A, metal-dependent protease, possibly secreted</fullName>
        <ecNumber evidence="13">3.4.24.-</ecNumber>
    </submittedName>
</protein>
<dbReference type="EC" id="3.4.24.-" evidence="13"/>
<feature type="chain" id="PRO_5002948753" evidence="10">
    <location>
        <begin position="22"/>
        <end position="772"/>
    </location>
</feature>
<evidence type="ECO:0000313" key="13">
    <source>
        <dbReference type="EMBL" id="ACR10728.1"/>
    </source>
</evidence>
<evidence type="ECO:0000259" key="12">
    <source>
        <dbReference type="Pfam" id="PF20774"/>
    </source>
</evidence>
<evidence type="ECO:0000256" key="9">
    <source>
        <dbReference type="ARBA" id="ARBA00023049"/>
    </source>
</evidence>
<evidence type="ECO:0000256" key="6">
    <source>
        <dbReference type="ARBA" id="ARBA00022729"/>
    </source>
</evidence>
<dbReference type="Pfam" id="PF20773">
    <property type="entry name" value="InhA-like_MAM"/>
    <property type="match status" value="1"/>
</dbReference>
<dbReference type="GO" id="GO:0005576">
    <property type="term" value="C:extracellular region"/>
    <property type="evidence" value="ECO:0007669"/>
    <property type="project" value="UniProtKB-SubCell"/>
</dbReference>
<keyword evidence="5" id="KW-0479">Metal-binding</keyword>
<feature type="signal peptide" evidence="10">
    <location>
        <begin position="1"/>
        <end position="21"/>
    </location>
</feature>
<feature type="domain" description="Peptidase M6-like" evidence="11">
    <location>
        <begin position="123"/>
        <end position="405"/>
    </location>
</feature>
<organism evidence="13 14">
    <name type="scientific">Teredinibacter turnerae (strain ATCC 39867 / T7901)</name>
    <dbReference type="NCBI Taxonomy" id="377629"/>
    <lineage>
        <taxon>Bacteria</taxon>
        <taxon>Pseudomonadati</taxon>
        <taxon>Pseudomonadota</taxon>
        <taxon>Gammaproteobacteria</taxon>
        <taxon>Cellvibrionales</taxon>
        <taxon>Cellvibrionaceae</taxon>
        <taxon>Teredinibacter</taxon>
    </lineage>
</organism>
<evidence type="ECO:0000256" key="2">
    <source>
        <dbReference type="ARBA" id="ARBA00004613"/>
    </source>
</evidence>
<dbReference type="InterPro" id="IPR048665">
    <property type="entry name" value="InhA-like_VEG"/>
</dbReference>
<dbReference type="Pfam" id="PF20774">
    <property type="entry name" value="InhA-like_VEG"/>
    <property type="match status" value="1"/>
</dbReference>
<name>C5BIV7_TERTT</name>
<accession>C5BIV7</accession>
<evidence type="ECO:0000256" key="10">
    <source>
        <dbReference type="SAM" id="SignalP"/>
    </source>
</evidence>
<dbReference type="RefSeq" id="WP_015816840.1">
    <property type="nucleotide sequence ID" value="NC_012997.1"/>
</dbReference>
<keyword evidence="9" id="KW-0482">Metalloprotease</keyword>
<evidence type="ECO:0000259" key="11">
    <source>
        <dbReference type="Pfam" id="PF05547"/>
    </source>
</evidence>
<dbReference type="HOGENOM" id="CLU_010858_1_0_6"/>
<dbReference type="SUPFAM" id="SSF55486">
    <property type="entry name" value="Metalloproteases ('zincins'), catalytic domain"/>
    <property type="match status" value="1"/>
</dbReference>
<comment type="cofactor">
    <cofactor evidence="1">
        <name>Zn(2+)</name>
        <dbReference type="ChEBI" id="CHEBI:29105"/>
    </cofactor>
</comment>
<dbReference type="Pfam" id="PF05547">
    <property type="entry name" value="Peptidase_M6"/>
    <property type="match status" value="1"/>
</dbReference>
<evidence type="ECO:0000256" key="5">
    <source>
        <dbReference type="ARBA" id="ARBA00022723"/>
    </source>
</evidence>
<dbReference type="InterPro" id="IPR012300">
    <property type="entry name" value="Pept_M6_InhA"/>
</dbReference>
<keyword evidence="6 10" id="KW-0732">Signal</keyword>
<dbReference type="PANTHER" id="PTHR13062:SF12">
    <property type="entry name" value="ALPHA-2-MACROGLOBULIN DOMAIN-CONTAINING PROTEIN"/>
    <property type="match status" value="1"/>
</dbReference>
<dbReference type="GO" id="GO:0006508">
    <property type="term" value="P:proteolysis"/>
    <property type="evidence" value="ECO:0007669"/>
    <property type="project" value="UniProtKB-KW"/>
</dbReference>
<feature type="domain" description="Immune inhibitor A-like metallopeptidase VEG" evidence="12">
    <location>
        <begin position="606"/>
        <end position="765"/>
    </location>
</feature>
<keyword evidence="8" id="KW-0862">Zinc</keyword>
<dbReference type="Proteomes" id="UP000009080">
    <property type="component" value="Chromosome"/>
</dbReference>
<evidence type="ECO:0000256" key="8">
    <source>
        <dbReference type="ARBA" id="ARBA00022833"/>
    </source>
</evidence>
<dbReference type="GO" id="GO:0008237">
    <property type="term" value="F:metallopeptidase activity"/>
    <property type="evidence" value="ECO:0007669"/>
    <property type="project" value="UniProtKB-KW"/>
</dbReference>
<keyword evidence="14" id="KW-1185">Reference proteome</keyword>
<keyword evidence="3" id="KW-0964">Secreted</keyword>
<evidence type="ECO:0000256" key="7">
    <source>
        <dbReference type="ARBA" id="ARBA00022801"/>
    </source>
</evidence>
<keyword evidence="7 13" id="KW-0378">Hydrolase</keyword>
<dbReference type="NCBIfam" id="TIGR03296">
    <property type="entry name" value="M6dom_TIGR03296"/>
    <property type="match status" value="1"/>
</dbReference>